<dbReference type="OrthoDB" id="5175111at2"/>
<evidence type="ECO:0000313" key="2">
    <source>
        <dbReference type="Proteomes" id="UP000199060"/>
    </source>
</evidence>
<keyword evidence="2" id="KW-1185">Reference proteome</keyword>
<dbReference type="RefSeq" id="WP_087939955.1">
    <property type="nucleotide sequence ID" value="NZ_FNAC01000024.1"/>
</dbReference>
<sequence>MENRNNLESYVRNLSENDINLFYTFQNIKKLHETHLSIIGNKTKTNPIKDTILLFYQTQVTEGDFFTSSRTHRIIYNFTVDELIIAFIEETTGWGKVDDIIHRISYRKINNSNVFQTQEGNVILGIYYKDSNEYTSISQKFIDIKENVLEKISAIINDFSKIYKDPITELFEEIKLEFENGEYNKVLTHIENFKKISSFKWSFSTKIIHLKTLINIGKSQIALSLLDIYKESLQDVKNDLDEENYNFYLKEFKKIQVEILEESTEDLTKTLNIYKELVNLTSDFEERSNFSLKISHIDQKLKNSFFDFPYEKRKIIVLNESTKEIPSDSFLVLKNESIPKINFPVGHPIPNELYIGHPFVKENYIQFSHFEELLFNDRFQEFSFFLQALGAKKIIISNKRGNVSQENLETQENSNSSVKISKASIELASLENQKEFTTANLDQNSLIKETSRVQIFNPRKKPYLPESLIWYPHESSWQRLYSQRMEGHILEHNEIISTTQIQTVSKNEKLKLEKSFNAYATALNLTGTSDNSYSFKEKETIEWSIQVEFAPIEELEALERSENEINFDSLPINEKKYYEEVIFMLEDDFQIDSDERRLLNKKIDKLNIEKSKAAKIEIQAKLEIMSHNNEIILFNEIKELLEDDDFNENTKRILLRKVEKLNMPIEKFEKMQELALEYLTAYK</sequence>
<gene>
    <name evidence="1" type="ORF">SAMN04488104_102442</name>
</gene>
<dbReference type="STRING" id="686796.SAMN04488104_102442"/>
<dbReference type="Proteomes" id="UP000199060">
    <property type="component" value="Unassembled WGS sequence"/>
</dbReference>
<evidence type="ECO:0000313" key="1">
    <source>
        <dbReference type="EMBL" id="SDD32821.1"/>
    </source>
</evidence>
<dbReference type="AlphaFoldDB" id="A0A1G6TUV2"/>
<organism evidence="1 2">
    <name type="scientific">Algoriphagus faecimaris</name>
    <dbReference type="NCBI Taxonomy" id="686796"/>
    <lineage>
        <taxon>Bacteria</taxon>
        <taxon>Pseudomonadati</taxon>
        <taxon>Bacteroidota</taxon>
        <taxon>Cytophagia</taxon>
        <taxon>Cytophagales</taxon>
        <taxon>Cyclobacteriaceae</taxon>
        <taxon>Algoriphagus</taxon>
    </lineage>
</organism>
<reference evidence="2" key="1">
    <citation type="submission" date="2016-10" db="EMBL/GenBank/DDBJ databases">
        <authorList>
            <person name="Varghese N."/>
            <person name="Submissions S."/>
        </authorList>
    </citation>
    <scope>NUCLEOTIDE SEQUENCE [LARGE SCALE GENOMIC DNA]</scope>
    <source>
        <strain evidence="2">DSM 23095</strain>
    </source>
</reference>
<accession>A0A1G6TUV2</accession>
<dbReference type="EMBL" id="FNAC01000024">
    <property type="protein sequence ID" value="SDD32821.1"/>
    <property type="molecule type" value="Genomic_DNA"/>
</dbReference>
<proteinExistence type="predicted"/>
<protein>
    <submittedName>
        <fullName evidence="1">Uncharacterized protein</fullName>
    </submittedName>
</protein>
<name>A0A1G6TUV2_9BACT</name>